<organism evidence="1 2">
    <name type="scientific">Trichoderma citrinoviride</name>
    <dbReference type="NCBI Taxonomy" id="58853"/>
    <lineage>
        <taxon>Eukaryota</taxon>
        <taxon>Fungi</taxon>
        <taxon>Dikarya</taxon>
        <taxon>Ascomycota</taxon>
        <taxon>Pezizomycotina</taxon>
        <taxon>Sordariomycetes</taxon>
        <taxon>Hypocreomycetidae</taxon>
        <taxon>Hypocreales</taxon>
        <taxon>Hypocreaceae</taxon>
        <taxon>Trichoderma</taxon>
    </lineage>
</organism>
<sequence>MPMFDVLQKDLSLNATTIRRTAVPSYQSTSFECVCHDLGLSSSPRPAKLGQSVPDFLRDAPSTVSCHVSFQCHSSCSSSGPSRSTFVWLDRQAKSMWEGGEWGTKRPSQPWILPHSNAASMSSWAFVRISSAACRVTCTQAAYCAYETKVECSPLDDDGRFDGCSSSLVSG</sequence>
<protein>
    <submittedName>
        <fullName evidence="1">Uncharacterized protein</fullName>
    </submittedName>
</protein>
<dbReference type="OrthoDB" id="10539103at2759"/>
<dbReference type="GeneID" id="36606055"/>
<evidence type="ECO:0000313" key="1">
    <source>
        <dbReference type="EMBL" id="PTB63763.1"/>
    </source>
</evidence>
<dbReference type="AlphaFoldDB" id="A0A2T4B347"/>
<gene>
    <name evidence="1" type="ORF">BBK36DRAFT_22266</name>
</gene>
<reference evidence="2" key="1">
    <citation type="submission" date="2016-07" db="EMBL/GenBank/DDBJ databases">
        <title>Multiple horizontal gene transfer events from other fungi enriched the ability of initially mycotrophic Trichoderma (Ascomycota) to feed on dead plant biomass.</title>
        <authorList>
            <consortium name="DOE Joint Genome Institute"/>
            <person name="Atanasova L."/>
            <person name="Chenthamara K."/>
            <person name="Zhang J."/>
            <person name="Grujic M."/>
            <person name="Henrissat B."/>
            <person name="Kuo A."/>
            <person name="Aerts A."/>
            <person name="Salamov A."/>
            <person name="Lipzen A."/>
            <person name="Labutti K."/>
            <person name="Barry K."/>
            <person name="Miao Y."/>
            <person name="Rahimi M.J."/>
            <person name="Shen Q."/>
            <person name="Grigoriev I.V."/>
            <person name="Kubicek C.P."/>
            <person name="Druzhinina I.S."/>
        </authorList>
    </citation>
    <scope>NUCLEOTIDE SEQUENCE [LARGE SCALE GENOMIC DNA]</scope>
    <source>
        <strain evidence="2">TUCIM 6016</strain>
    </source>
</reference>
<keyword evidence="2" id="KW-1185">Reference proteome</keyword>
<name>A0A2T4B347_9HYPO</name>
<dbReference type="EMBL" id="KZ680218">
    <property type="protein sequence ID" value="PTB63763.1"/>
    <property type="molecule type" value="Genomic_DNA"/>
</dbReference>
<evidence type="ECO:0000313" key="2">
    <source>
        <dbReference type="Proteomes" id="UP000241546"/>
    </source>
</evidence>
<dbReference type="RefSeq" id="XP_024747083.1">
    <property type="nucleotide sequence ID" value="XM_024897937.1"/>
</dbReference>
<accession>A0A2T4B347</accession>
<dbReference type="Proteomes" id="UP000241546">
    <property type="component" value="Unassembled WGS sequence"/>
</dbReference>
<proteinExistence type="predicted"/>